<feature type="domain" description="CENP-V/GFA" evidence="5">
    <location>
        <begin position="3"/>
        <end position="129"/>
    </location>
</feature>
<dbReference type="RefSeq" id="XP_025600539.1">
    <property type="nucleotide sequence ID" value="XM_025745039.1"/>
</dbReference>
<comment type="similarity">
    <text evidence="1">Belongs to the Gfa family.</text>
</comment>
<dbReference type="AlphaFoldDB" id="A0A316ZET2"/>
<dbReference type="InterPro" id="IPR011057">
    <property type="entry name" value="Mss4-like_sf"/>
</dbReference>
<gene>
    <name evidence="6" type="ORF">FA09DRAFT_358997</name>
</gene>
<dbReference type="STRING" id="58919.A0A316ZET2"/>
<protein>
    <recommendedName>
        <fullName evidence="5">CENP-V/GFA domain-containing protein</fullName>
    </recommendedName>
</protein>
<name>A0A316ZET2_9BASI</name>
<dbReference type="GO" id="GO:0016846">
    <property type="term" value="F:carbon-sulfur lyase activity"/>
    <property type="evidence" value="ECO:0007669"/>
    <property type="project" value="InterPro"/>
</dbReference>
<dbReference type="PROSITE" id="PS51891">
    <property type="entry name" value="CENP_V_GFA"/>
    <property type="match status" value="1"/>
</dbReference>
<dbReference type="OrthoDB" id="9985472at2759"/>
<evidence type="ECO:0000256" key="1">
    <source>
        <dbReference type="ARBA" id="ARBA00005495"/>
    </source>
</evidence>
<dbReference type="GO" id="GO:0046872">
    <property type="term" value="F:metal ion binding"/>
    <property type="evidence" value="ECO:0007669"/>
    <property type="project" value="UniProtKB-KW"/>
</dbReference>
<keyword evidence="2" id="KW-0479">Metal-binding</keyword>
<keyword evidence="7" id="KW-1185">Reference proteome</keyword>
<dbReference type="PANTHER" id="PTHR33337">
    <property type="entry name" value="GFA DOMAIN-CONTAINING PROTEIN"/>
    <property type="match status" value="1"/>
</dbReference>
<sequence>MPFTGSCLCGACTYEYSGDAGPGIACHCTSCRRYTGGLASFNLGVEAAKHKWTKKDGLASYLDTCDKGEGPRRWFCSKCGSPLATTLEYDPKPMFLKAGALDDLDGVMPEISVHLFYPSAARATAKGWDFAGQTLLKGMPGSEQVSAK</sequence>
<evidence type="ECO:0000256" key="4">
    <source>
        <dbReference type="ARBA" id="ARBA00023239"/>
    </source>
</evidence>
<keyword evidence="3" id="KW-0862">Zinc</keyword>
<evidence type="ECO:0000256" key="3">
    <source>
        <dbReference type="ARBA" id="ARBA00022833"/>
    </source>
</evidence>
<evidence type="ECO:0000256" key="2">
    <source>
        <dbReference type="ARBA" id="ARBA00022723"/>
    </source>
</evidence>
<dbReference type="PANTHER" id="PTHR33337:SF40">
    <property type="entry name" value="CENP-V_GFA DOMAIN-CONTAINING PROTEIN-RELATED"/>
    <property type="match status" value="1"/>
</dbReference>
<organism evidence="6 7">
    <name type="scientific">Tilletiopsis washingtonensis</name>
    <dbReference type="NCBI Taxonomy" id="58919"/>
    <lineage>
        <taxon>Eukaryota</taxon>
        <taxon>Fungi</taxon>
        <taxon>Dikarya</taxon>
        <taxon>Basidiomycota</taxon>
        <taxon>Ustilaginomycotina</taxon>
        <taxon>Exobasidiomycetes</taxon>
        <taxon>Entylomatales</taxon>
        <taxon>Entylomatales incertae sedis</taxon>
        <taxon>Tilletiopsis</taxon>
    </lineage>
</organism>
<dbReference type="SUPFAM" id="SSF51316">
    <property type="entry name" value="Mss4-like"/>
    <property type="match status" value="1"/>
</dbReference>
<dbReference type="Proteomes" id="UP000245946">
    <property type="component" value="Unassembled WGS sequence"/>
</dbReference>
<evidence type="ECO:0000313" key="7">
    <source>
        <dbReference type="Proteomes" id="UP000245946"/>
    </source>
</evidence>
<evidence type="ECO:0000313" key="6">
    <source>
        <dbReference type="EMBL" id="PWO00261.1"/>
    </source>
</evidence>
<proteinExistence type="inferred from homology"/>
<evidence type="ECO:0000259" key="5">
    <source>
        <dbReference type="PROSITE" id="PS51891"/>
    </source>
</evidence>
<keyword evidence="4" id="KW-0456">Lyase</keyword>
<dbReference type="EMBL" id="KZ819286">
    <property type="protein sequence ID" value="PWO00261.1"/>
    <property type="molecule type" value="Genomic_DNA"/>
</dbReference>
<dbReference type="Pfam" id="PF04828">
    <property type="entry name" value="GFA"/>
    <property type="match status" value="1"/>
</dbReference>
<dbReference type="GeneID" id="37272583"/>
<accession>A0A316ZET2</accession>
<reference evidence="6 7" key="1">
    <citation type="journal article" date="2018" name="Mol. Biol. Evol.">
        <title>Broad Genomic Sampling Reveals a Smut Pathogenic Ancestry of the Fungal Clade Ustilaginomycotina.</title>
        <authorList>
            <person name="Kijpornyongpan T."/>
            <person name="Mondo S.J."/>
            <person name="Barry K."/>
            <person name="Sandor L."/>
            <person name="Lee J."/>
            <person name="Lipzen A."/>
            <person name="Pangilinan J."/>
            <person name="LaButti K."/>
            <person name="Hainaut M."/>
            <person name="Henrissat B."/>
            <person name="Grigoriev I.V."/>
            <person name="Spatafora J.W."/>
            <person name="Aime M.C."/>
        </authorList>
    </citation>
    <scope>NUCLEOTIDE SEQUENCE [LARGE SCALE GENOMIC DNA]</scope>
    <source>
        <strain evidence="6 7">MCA 4186</strain>
    </source>
</reference>
<dbReference type="InterPro" id="IPR006913">
    <property type="entry name" value="CENP-V/GFA"/>
</dbReference>
<dbReference type="Gene3D" id="3.90.1590.10">
    <property type="entry name" value="glutathione-dependent formaldehyde- activating enzyme (gfa)"/>
    <property type="match status" value="1"/>
</dbReference>